<dbReference type="PROSITE" id="PS01155">
    <property type="entry name" value="ENDONUCLEASE_III_2"/>
    <property type="match status" value="1"/>
</dbReference>
<comment type="cofactor">
    <cofactor evidence="12">
        <name>[4Fe-4S] cluster</name>
        <dbReference type="ChEBI" id="CHEBI:49883"/>
    </cofactor>
    <text evidence="12">Binds 1 [4Fe-4S] cluster.</text>
</comment>
<evidence type="ECO:0000256" key="11">
    <source>
        <dbReference type="ARBA" id="ARBA00023295"/>
    </source>
</evidence>
<proteinExistence type="inferred from homology"/>
<evidence type="ECO:0000256" key="12">
    <source>
        <dbReference type="HAMAP-Rule" id="MF_00942"/>
    </source>
</evidence>
<keyword evidence="2 12" id="KW-0004">4Fe-4S</keyword>
<dbReference type="InterPro" id="IPR004036">
    <property type="entry name" value="Endonuclease-III-like_CS2"/>
</dbReference>
<dbReference type="InterPro" id="IPR023170">
    <property type="entry name" value="HhH_base_excis_C"/>
</dbReference>
<dbReference type="PANTHER" id="PTHR10359">
    <property type="entry name" value="A/G-SPECIFIC ADENINE GLYCOSYLASE/ENDONUCLEASE III"/>
    <property type="match status" value="1"/>
</dbReference>
<dbReference type="Pfam" id="PF00633">
    <property type="entry name" value="HHH"/>
    <property type="match status" value="1"/>
</dbReference>
<keyword evidence="15" id="KW-1185">Reference proteome</keyword>
<keyword evidence="10 12" id="KW-0456">Lyase</keyword>
<dbReference type="GO" id="GO:0046872">
    <property type="term" value="F:metal ion binding"/>
    <property type="evidence" value="ECO:0007669"/>
    <property type="project" value="UniProtKB-KW"/>
</dbReference>
<feature type="binding site" evidence="12">
    <location>
        <position position="196"/>
    </location>
    <ligand>
        <name>[4Fe-4S] cluster</name>
        <dbReference type="ChEBI" id="CHEBI:49883"/>
    </ligand>
</feature>
<dbReference type="GO" id="GO:0003677">
    <property type="term" value="F:DNA binding"/>
    <property type="evidence" value="ECO:0007669"/>
    <property type="project" value="UniProtKB-UniRule"/>
</dbReference>
<protein>
    <recommendedName>
        <fullName evidence="12">Endonuclease III</fullName>
        <ecNumber evidence="12">4.2.99.18</ecNumber>
    </recommendedName>
    <alternativeName>
        <fullName evidence="12">DNA-(apurinic or apyrimidinic site) lyase</fullName>
    </alternativeName>
</protein>
<accession>A0A0A5I8G5</accession>
<dbReference type="Proteomes" id="UP000030528">
    <property type="component" value="Unassembled WGS sequence"/>
</dbReference>
<keyword evidence="7 12" id="KW-0411">Iron-sulfur</keyword>
<dbReference type="STRING" id="1385510.GCA_000425205_00711"/>
<dbReference type="GO" id="GO:0019104">
    <property type="term" value="F:DNA N-glycosylase activity"/>
    <property type="evidence" value="ECO:0007669"/>
    <property type="project" value="UniProtKB-UniRule"/>
</dbReference>
<organism evidence="14 15">
    <name type="scientific">Pontibacillus halophilus JSM 076056 = DSM 19796</name>
    <dbReference type="NCBI Taxonomy" id="1385510"/>
    <lineage>
        <taxon>Bacteria</taxon>
        <taxon>Bacillati</taxon>
        <taxon>Bacillota</taxon>
        <taxon>Bacilli</taxon>
        <taxon>Bacillales</taxon>
        <taxon>Bacillaceae</taxon>
        <taxon>Pontibacillus</taxon>
    </lineage>
</organism>
<dbReference type="Gene3D" id="1.10.340.30">
    <property type="entry name" value="Hypothetical protein, domain 2"/>
    <property type="match status" value="1"/>
</dbReference>
<keyword evidence="3 12" id="KW-0479">Metal-binding</keyword>
<dbReference type="SUPFAM" id="SSF48150">
    <property type="entry name" value="DNA-glycosylase"/>
    <property type="match status" value="1"/>
</dbReference>
<dbReference type="InterPro" id="IPR003651">
    <property type="entry name" value="Endonuclease3_FeS-loop_motif"/>
</dbReference>
<dbReference type="InterPro" id="IPR003265">
    <property type="entry name" value="HhH-GPD_domain"/>
</dbReference>
<keyword evidence="11 12" id="KW-0326">Glycosidase</keyword>
<feature type="binding site" evidence="12">
    <location>
        <position position="205"/>
    </location>
    <ligand>
        <name>[4Fe-4S] cluster</name>
        <dbReference type="ChEBI" id="CHEBI:49883"/>
    </ligand>
</feature>
<evidence type="ECO:0000256" key="8">
    <source>
        <dbReference type="ARBA" id="ARBA00023125"/>
    </source>
</evidence>
<sequence>MLNQSQINEVLGEVEVMYPDADCELVHDNPFELLIAVVLSAQCTDALVNKVTPALFAKYKTPEDYLNVELDELQQDIRSIGLYRNKAKNIQKLSQTLVEEYDSVVPNTKAELEQLAGVGRKTANVVAAVAFGEPTIAVDTHVERVSKRLGICRWKDSVLEVEKTLMRKVPKEKWSPTHHRFIFFGRYHCTARAPKCDACPLLHLCREGQKRMRKKEKEAK</sequence>
<dbReference type="HAMAP" id="MF_00942">
    <property type="entry name" value="Nth"/>
    <property type="match status" value="1"/>
</dbReference>
<dbReference type="CDD" id="cd00056">
    <property type="entry name" value="ENDO3c"/>
    <property type="match status" value="1"/>
</dbReference>
<dbReference type="RefSeq" id="WP_026799482.1">
    <property type="nucleotide sequence ID" value="NZ_AULI01000002.1"/>
</dbReference>
<dbReference type="GO" id="GO:0006285">
    <property type="term" value="P:base-excision repair, AP site formation"/>
    <property type="evidence" value="ECO:0007669"/>
    <property type="project" value="TreeGrafter"/>
</dbReference>
<keyword evidence="9 12" id="KW-0234">DNA repair</keyword>
<name>A0A0A5I8G5_9BACI</name>
<gene>
    <name evidence="12" type="primary">nth</name>
    <name evidence="14" type="ORF">N781_17670</name>
</gene>
<dbReference type="OrthoDB" id="9800977at2"/>
<evidence type="ECO:0000256" key="9">
    <source>
        <dbReference type="ARBA" id="ARBA00023204"/>
    </source>
</evidence>
<keyword evidence="14" id="KW-0540">Nuclease</keyword>
<dbReference type="PANTHER" id="PTHR10359:SF18">
    <property type="entry name" value="ENDONUCLEASE III"/>
    <property type="match status" value="1"/>
</dbReference>
<evidence type="ECO:0000256" key="4">
    <source>
        <dbReference type="ARBA" id="ARBA00022763"/>
    </source>
</evidence>
<evidence type="ECO:0000259" key="13">
    <source>
        <dbReference type="SMART" id="SM00478"/>
    </source>
</evidence>
<evidence type="ECO:0000313" key="15">
    <source>
        <dbReference type="Proteomes" id="UP000030528"/>
    </source>
</evidence>
<dbReference type="InterPro" id="IPR000445">
    <property type="entry name" value="HhH_motif"/>
</dbReference>
<dbReference type="Gene3D" id="1.10.1670.10">
    <property type="entry name" value="Helix-hairpin-Helix base-excision DNA repair enzymes (C-terminal)"/>
    <property type="match status" value="1"/>
</dbReference>
<dbReference type="EMBL" id="AVPE01000007">
    <property type="protein sequence ID" value="KGX92132.1"/>
    <property type="molecule type" value="Genomic_DNA"/>
</dbReference>
<keyword evidence="4 12" id="KW-0227">DNA damage</keyword>
<dbReference type="FunFam" id="1.10.340.30:FF:000001">
    <property type="entry name" value="Endonuclease III"/>
    <property type="match status" value="1"/>
</dbReference>
<dbReference type="FunFam" id="1.10.1670.10:FF:000001">
    <property type="entry name" value="Endonuclease III"/>
    <property type="match status" value="1"/>
</dbReference>
<comment type="similarity">
    <text evidence="1 12">Belongs to the Nth/MutY family.</text>
</comment>
<evidence type="ECO:0000256" key="2">
    <source>
        <dbReference type="ARBA" id="ARBA00022485"/>
    </source>
</evidence>
<dbReference type="PIRSF" id="PIRSF001435">
    <property type="entry name" value="Nth"/>
    <property type="match status" value="1"/>
</dbReference>
<evidence type="ECO:0000256" key="7">
    <source>
        <dbReference type="ARBA" id="ARBA00023014"/>
    </source>
</evidence>
<feature type="domain" description="HhH-GPD" evidence="13">
    <location>
        <begin position="39"/>
        <end position="187"/>
    </location>
</feature>
<keyword evidence="8 12" id="KW-0238">DNA-binding</keyword>
<evidence type="ECO:0000256" key="3">
    <source>
        <dbReference type="ARBA" id="ARBA00022723"/>
    </source>
</evidence>
<dbReference type="EC" id="4.2.99.18" evidence="12"/>
<evidence type="ECO:0000256" key="1">
    <source>
        <dbReference type="ARBA" id="ARBA00008343"/>
    </source>
</evidence>
<comment type="caution">
    <text evidence="14">The sequence shown here is derived from an EMBL/GenBank/DDBJ whole genome shotgun (WGS) entry which is preliminary data.</text>
</comment>
<dbReference type="AlphaFoldDB" id="A0A0A5I8G5"/>
<reference evidence="14 15" key="1">
    <citation type="submission" date="2013-08" db="EMBL/GenBank/DDBJ databases">
        <authorList>
            <person name="Huang J."/>
            <person name="Wang G."/>
        </authorList>
    </citation>
    <scope>NUCLEOTIDE SEQUENCE [LARGE SCALE GENOMIC DNA]</scope>
    <source>
        <strain evidence="14 15">JSM 076056</strain>
    </source>
</reference>
<dbReference type="GO" id="GO:0140078">
    <property type="term" value="F:class I DNA-(apurinic or apyrimidinic site) endonuclease activity"/>
    <property type="evidence" value="ECO:0007669"/>
    <property type="project" value="UniProtKB-EC"/>
</dbReference>
<dbReference type="GO" id="GO:0051539">
    <property type="term" value="F:4 iron, 4 sulfur cluster binding"/>
    <property type="evidence" value="ECO:0007669"/>
    <property type="project" value="UniProtKB-UniRule"/>
</dbReference>
<dbReference type="SMART" id="SM00525">
    <property type="entry name" value="FES"/>
    <property type="match status" value="1"/>
</dbReference>
<dbReference type="SMART" id="SM00478">
    <property type="entry name" value="ENDO3c"/>
    <property type="match status" value="1"/>
</dbReference>
<evidence type="ECO:0000256" key="6">
    <source>
        <dbReference type="ARBA" id="ARBA00023004"/>
    </source>
</evidence>
<dbReference type="Pfam" id="PF10576">
    <property type="entry name" value="EndIII_4Fe-2S"/>
    <property type="match status" value="1"/>
</dbReference>
<dbReference type="NCBIfam" id="TIGR01083">
    <property type="entry name" value="nth"/>
    <property type="match status" value="1"/>
</dbReference>
<comment type="catalytic activity">
    <reaction evidence="12">
        <text>2'-deoxyribonucleotide-(2'-deoxyribose 5'-phosphate)-2'-deoxyribonucleotide-DNA = a 3'-end 2'-deoxyribonucleotide-(2,3-dehydro-2,3-deoxyribose 5'-phosphate)-DNA + a 5'-end 5'-phospho-2'-deoxyribonucleoside-DNA + H(+)</text>
        <dbReference type="Rhea" id="RHEA:66592"/>
        <dbReference type="Rhea" id="RHEA-COMP:13180"/>
        <dbReference type="Rhea" id="RHEA-COMP:16897"/>
        <dbReference type="Rhea" id="RHEA-COMP:17067"/>
        <dbReference type="ChEBI" id="CHEBI:15378"/>
        <dbReference type="ChEBI" id="CHEBI:136412"/>
        <dbReference type="ChEBI" id="CHEBI:157695"/>
        <dbReference type="ChEBI" id="CHEBI:167181"/>
        <dbReference type="EC" id="4.2.99.18"/>
    </reaction>
</comment>
<evidence type="ECO:0000256" key="5">
    <source>
        <dbReference type="ARBA" id="ARBA00022801"/>
    </source>
</evidence>
<keyword evidence="14" id="KW-0255">Endonuclease</keyword>
<feature type="binding site" evidence="12">
    <location>
        <position position="189"/>
    </location>
    <ligand>
        <name>[4Fe-4S] cluster</name>
        <dbReference type="ChEBI" id="CHEBI:49883"/>
    </ligand>
</feature>
<feature type="binding site" evidence="12">
    <location>
        <position position="199"/>
    </location>
    <ligand>
        <name>[4Fe-4S] cluster</name>
        <dbReference type="ChEBI" id="CHEBI:49883"/>
    </ligand>
</feature>
<evidence type="ECO:0000313" key="14">
    <source>
        <dbReference type="EMBL" id="KGX92132.1"/>
    </source>
</evidence>
<keyword evidence="6 12" id="KW-0408">Iron</keyword>
<dbReference type="InterPro" id="IPR005759">
    <property type="entry name" value="Nth"/>
</dbReference>
<dbReference type="Pfam" id="PF00730">
    <property type="entry name" value="HhH-GPD"/>
    <property type="match status" value="1"/>
</dbReference>
<dbReference type="eggNOG" id="COG0177">
    <property type="taxonomic scope" value="Bacteria"/>
</dbReference>
<dbReference type="InterPro" id="IPR011257">
    <property type="entry name" value="DNA_glycosylase"/>
</dbReference>
<comment type="function">
    <text evidence="12">DNA repair enzyme that has both DNA N-glycosylase activity and AP-lyase activity. The DNA N-glycosylase activity releases various damaged pyrimidines from DNA by cleaving the N-glycosidic bond, leaving an AP (apurinic/apyrimidinic) site. The AP-lyase activity cleaves the phosphodiester bond 3' to the AP site by a beta-elimination, leaving a 3'-terminal unsaturated sugar and a product with a terminal 5'-phosphate.</text>
</comment>
<evidence type="ECO:0000256" key="10">
    <source>
        <dbReference type="ARBA" id="ARBA00023239"/>
    </source>
</evidence>
<keyword evidence="5 12" id="KW-0378">Hydrolase</keyword>